<dbReference type="InterPro" id="IPR000748">
    <property type="entry name" value="PsdUridine_synth_RsuA/RluB/E/F"/>
</dbReference>
<dbReference type="Pfam" id="PF01479">
    <property type="entry name" value="S4"/>
    <property type="match status" value="1"/>
</dbReference>
<dbReference type="EC" id="5.4.99.22" evidence="6"/>
<dbReference type="FunFam" id="3.10.290.10:FF:000003">
    <property type="entry name" value="Pseudouridine synthase"/>
    <property type="match status" value="1"/>
</dbReference>
<proteinExistence type="inferred from homology"/>
<dbReference type="SUPFAM" id="SSF55174">
    <property type="entry name" value="Alpha-L RNA-binding motif"/>
    <property type="match status" value="1"/>
</dbReference>
<dbReference type="PROSITE" id="PS50889">
    <property type="entry name" value="S4"/>
    <property type="match status" value="1"/>
</dbReference>
<dbReference type="InterPro" id="IPR042092">
    <property type="entry name" value="PsdUridine_s_RsuA/RluB/E/F_cat"/>
</dbReference>
<dbReference type="AlphaFoldDB" id="A0A3B0VAP3"/>
<keyword evidence="2" id="KW-0694">RNA-binding</keyword>
<feature type="domain" description="RNA-binding S4" evidence="5">
    <location>
        <begin position="1"/>
        <end position="35"/>
    </location>
</feature>
<dbReference type="InterPro" id="IPR018496">
    <property type="entry name" value="PsdUridine_synth_RsuA/RluB_CS"/>
</dbReference>
<dbReference type="GO" id="GO:0006364">
    <property type="term" value="P:rRNA processing"/>
    <property type="evidence" value="ECO:0007669"/>
    <property type="project" value="UniProtKB-ARBA"/>
</dbReference>
<dbReference type="GO" id="GO:0160139">
    <property type="term" value="F:23S rRNA pseudouridine(2605) synthase activity"/>
    <property type="evidence" value="ECO:0007669"/>
    <property type="project" value="UniProtKB-EC"/>
</dbReference>
<dbReference type="Gene3D" id="3.10.290.10">
    <property type="entry name" value="RNA-binding S4 domain"/>
    <property type="match status" value="1"/>
</dbReference>
<dbReference type="InterPro" id="IPR020094">
    <property type="entry name" value="TruA/RsuA/RluB/E/F_N"/>
</dbReference>
<evidence type="ECO:0000313" key="6">
    <source>
        <dbReference type="EMBL" id="VAW37333.1"/>
    </source>
</evidence>
<organism evidence="6">
    <name type="scientific">hydrothermal vent metagenome</name>
    <dbReference type="NCBI Taxonomy" id="652676"/>
    <lineage>
        <taxon>unclassified sequences</taxon>
        <taxon>metagenomes</taxon>
        <taxon>ecological metagenomes</taxon>
    </lineage>
</organism>
<keyword evidence="3 6" id="KW-0413">Isomerase</keyword>
<dbReference type="GO" id="GO:0005829">
    <property type="term" value="C:cytosol"/>
    <property type="evidence" value="ECO:0007669"/>
    <property type="project" value="UniProtKB-ARBA"/>
</dbReference>
<dbReference type="FunFam" id="3.30.70.1560:FF:000001">
    <property type="entry name" value="Pseudouridine synthase"/>
    <property type="match status" value="1"/>
</dbReference>
<evidence type="ECO:0000259" key="5">
    <source>
        <dbReference type="Pfam" id="PF01479"/>
    </source>
</evidence>
<evidence type="ECO:0000259" key="4">
    <source>
        <dbReference type="Pfam" id="PF00849"/>
    </source>
</evidence>
<dbReference type="GO" id="GO:0001522">
    <property type="term" value="P:pseudouridine synthesis"/>
    <property type="evidence" value="ECO:0007669"/>
    <property type="project" value="InterPro"/>
</dbReference>
<dbReference type="InterPro" id="IPR036986">
    <property type="entry name" value="S4_RNA-bd_sf"/>
</dbReference>
<feature type="domain" description="Pseudouridine synthase RsuA/RluA-like" evidence="4">
    <location>
        <begin position="57"/>
        <end position="188"/>
    </location>
</feature>
<comment type="similarity">
    <text evidence="1">Belongs to the pseudouridine synthase RsuA family.</text>
</comment>
<sequence>MARAGIASRRSAEELITEGRVFVNGSPVTELGTRADAAVDKIEVDGNLISSKGPRVYILLYKPTATISAVTDPEGRAVVVDLIKGVKQRIFPVGRLDYDAEGVLLLTNDGELTNRLIHPRSRIAKVYLVKVKGKPDQNDIRRLAEGVYLDDGRTLPARARFVKAAFENSWIELTVTEGRNHLVKRMCQKIGHPVAKIRRTEFAGIKVGSLKPGEFRVLTKAEVEGLKALKETAIKARARGGRPPAKGRSKK</sequence>
<dbReference type="Gene3D" id="3.30.70.580">
    <property type="entry name" value="Pseudouridine synthase I, catalytic domain, N-terminal subdomain"/>
    <property type="match status" value="1"/>
</dbReference>
<evidence type="ECO:0000256" key="2">
    <source>
        <dbReference type="ARBA" id="ARBA00022884"/>
    </source>
</evidence>
<dbReference type="Gene3D" id="3.30.70.1560">
    <property type="entry name" value="Alpha-L RNA-binding motif"/>
    <property type="match status" value="1"/>
</dbReference>
<reference evidence="6" key="1">
    <citation type="submission" date="2018-06" db="EMBL/GenBank/DDBJ databases">
        <authorList>
            <person name="Zhirakovskaya E."/>
        </authorList>
    </citation>
    <scope>NUCLEOTIDE SEQUENCE</scope>
</reference>
<dbReference type="InterPro" id="IPR050343">
    <property type="entry name" value="RsuA_PseudoU_synthase"/>
</dbReference>
<dbReference type="EMBL" id="UOEZ01000053">
    <property type="protein sequence ID" value="VAW37333.1"/>
    <property type="molecule type" value="Genomic_DNA"/>
</dbReference>
<dbReference type="NCBIfam" id="TIGR00093">
    <property type="entry name" value="pseudouridine synthase"/>
    <property type="match status" value="1"/>
</dbReference>
<dbReference type="InterPro" id="IPR020103">
    <property type="entry name" value="PsdUridine_synth_cat_dom_sf"/>
</dbReference>
<accession>A0A3B0VAP3</accession>
<evidence type="ECO:0000256" key="1">
    <source>
        <dbReference type="ARBA" id="ARBA00008348"/>
    </source>
</evidence>
<dbReference type="PROSITE" id="PS01149">
    <property type="entry name" value="PSI_RSU"/>
    <property type="match status" value="1"/>
</dbReference>
<protein>
    <submittedName>
        <fullName evidence="6">Ribosomal large subunit pseudouridine synthase B</fullName>
        <ecNumber evidence="6">5.4.99.22</ecNumber>
    </submittedName>
</protein>
<dbReference type="InterPro" id="IPR002942">
    <property type="entry name" value="S4_RNA-bd"/>
</dbReference>
<dbReference type="PANTHER" id="PTHR47683">
    <property type="entry name" value="PSEUDOURIDINE SYNTHASE FAMILY PROTEIN-RELATED"/>
    <property type="match status" value="1"/>
</dbReference>
<dbReference type="PANTHER" id="PTHR47683:SF2">
    <property type="entry name" value="RNA-BINDING S4 DOMAIN-CONTAINING PROTEIN"/>
    <property type="match status" value="1"/>
</dbReference>
<dbReference type="GO" id="GO:0003723">
    <property type="term" value="F:RNA binding"/>
    <property type="evidence" value="ECO:0007669"/>
    <property type="project" value="UniProtKB-KW"/>
</dbReference>
<dbReference type="CDD" id="cd00165">
    <property type="entry name" value="S4"/>
    <property type="match status" value="1"/>
</dbReference>
<dbReference type="Pfam" id="PF00849">
    <property type="entry name" value="PseudoU_synth_2"/>
    <property type="match status" value="1"/>
</dbReference>
<evidence type="ECO:0000256" key="3">
    <source>
        <dbReference type="ARBA" id="ARBA00023235"/>
    </source>
</evidence>
<dbReference type="InterPro" id="IPR006145">
    <property type="entry name" value="PsdUridine_synth_RsuA/RluA"/>
</dbReference>
<dbReference type="SUPFAM" id="SSF55120">
    <property type="entry name" value="Pseudouridine synthase"/>
    <property type="match status" value="1"/>
</dbReference>
<gene>
    <name evidence="6" type="ORF">MNBD_DELTA02-1036</name>
</gene>
<name>A0A3B0VAP3_9ZZZZ</name>
<dbReference type="CDD" id="cd02870">
    <property type="entry name" value="PseudoU_synth_RsuA_like"/>
    <property type="match status" value="1"/>
</dbReference>